<keyword evidence="5 11" id="KW-0949">S-adenosyl-L-methionine</keyword>
<dbReference type="EMBL" id="CAJOBC010001674">
    <property type="protein sequence ID" value="CAF3692400.1"/>
    <property type="molecule type" value="Genomic_DNA"/>
</dbReference>
<organism evidence="14 16">
    <name type="scientific">Didymodactylos carnosus</name>
    <dbReference type="NCBI Taxonomy" id="1234261"/>
    <lineage>
        <taxon>Eukaryota</taxon>
        <taxon>Metazoa</taxon>
        <taxon>Spiralia</taxon>
        <taxon>Gnathifera</taxon>
        <taxon>Rotifera</taxon>
        <taxon>Eurotatoria</taxon>
        <taxon>Bdelloidea</taxon>
        <taxon>Philodinida</taxon>
        <taxon>Philodinidae</taxon>
        <taxon>Didymodactylos</taxon>
    </lineage>
</organism>
<comment type="caution">
    <text evidence="14">The sequence shown here is derived from an EMBL/GenBank/DDBJ whole genome shotgun (WGS) entry which is preliminary data.</text>
</comment>
<dbReference type="GO" id="GO:0005762">
    <property type="term" value="C:mitochondrial large ribosomal subunit"/>
    <property type="evidence" value="ECO:0007669"/>
    <property type="project" value="TreeGrafter"/>
</dbReference>
<dbReference type="OrthoDB" id="8020218at2759"/>
<feature type="binding site" evidence="11">
    <location>
        <position position="301"/>
    </location>
    <ligand>
        <name>S-adenosyl-L-methionine</name>
        <dbReference type="ChEBI" id="CHEBI:59789"/>
    </ligand>
</feature>
<comment type="catalytic activity">
    <reaction evidence="10">
        <text>a cytidine in rRNA + S-adenosyl-L-methionine = a 5-methylcytidine in rRNA + S-adenosyl-L-homocysteine + H(+)</text>
        <dbReference type="Rhea" id="RHEA:61484"/>
        <dbReference type="Rhea" id="RHEA-COMP:15836"/>
        <dbReference type="Rhea" id="RHEA-COMP:15837"/>
        <dbReference type="ChEBI" id="CHEBI:15378"/>
        <dbReference type="ChEBI" id="CHEBI:57856"/>
        <dbReference type="ChEBI" id="CHEBI:59789"/>
        <dbReference type="ChEBI" id="CHEBI:74483"/>
        <dbReference type="ChEBI" id="CHEBI:82748"/>
    </reaction>
</comment>
<dbReference type="Gene3D" id="3.40.50.150">
    <property type="entry name" value="Vaccinia Virus protein VP39"/>
    <property type="match status" value="1"/>
</dbReference>
<dbReference type="Proteomes" id="UP000681722">
    <property type="component" value="Unassembled WGS sequence"/>
</dbReference>
<evidence type="ECO:0000259" key="13">
    <source>
        <dbReference type="PROSITE" id="PS51686"/>
    </source>
</evidence>
<dbReference type="SUPFAM" id="SSF53335">
    <property type="entry name" value="S-adenosyl-L-methionine-dependent methyltransferases"/>
    <property type="match status" value="1"/>
</dbReference>
<evidence type="ECO:0000256" key="6">
    <source>
        <dbReference type="ARBA" id="ARBA00022884"/>
    </source>
</evidence>
<dbReference type="PRINTS" id="PR02008">
    <property type="entry name" value="RCMTFAMILY"/>
</dbReference>
<dbReference type="InterPro" id="IPR049560">
    <property type="entry name" value="MeTrfase_RsmB-F_NOP2_cat"/>
</dbReference>
<dbReference type="PROSITE" id="PS51686">
    <property type="entry name" value="SAM_MT_RSMB_NOP"/>
    <property type="match status" value="1"/>
</dbReference>
<keyword evidence="4 11" id="KW-0808">Transferase</keyword>
<keyword evidence="12" id="KW-0175">Coiled coil</keyword>
<dbReference type="InterPro" id="IPR001678">
    <property type="entry name" value="MeTrfase_RsmB-F_NOP2_dom"/>
</dbReference>
<dbReference type="PANTHER" id="PTHR22808">
    <property type="entry name" value="NCL1 YEAST -RELATED NOL1/NOP2/FMU SUN DOMAIN-CONTAINING"/>
    <property type="match status" value="1"/>
</dbReference>
<feature type="binding site" evidence="11">
    <location>
        <position position="332"/>
    </location>
    <ligand>
        <name>S-adenosyl-L-methionine</name>
        <dbReference type="ChEBI" id="CHEBI:59789"/>
    </ligand>
</feature>
<evidence type="ECO:0000256" key="2">
    <source>
        <dbReference type="ARBA" id="ARBA00022552"/>
    </source>
</evidence>
<feature type="binding site" evidence="11">
    <location>
        <position position="350"/>
    </location>
    <ligand>
        <name>S-adenosyl-L-methionine</name>
        <dbReference type="ChEBI" id="CHEBI:59789"/>
    </ligand>
</feature>
<feature type="domain" description="SAM-dependent MTase RsmB/NOP-type" evidence="13">
    <location>
        <begin position="176"/>
        <end position="477"/>
    </location>
</feature>
<dbReference type="CDD" id="cd02440">
    <property type="entry name" value="AdoMet_MTases"/>
    <property type="match status" value="1"/>
</dbReference>
<evidence type="ECO:0000256" key="10">
    <source>
        <dbReference type="ARBA" id="ARBA00049302"/>
    </source>
</evidence>
<feature type="binding site" evidence="11">
    <location>
        <begin position="278"/>
        <end position="284"/>
    </location>
    <ligand>
        <name>S-adenosyl-L-methionine</name>
        <dbReference type="ChEBI" id="CHEBI:59789"/>
    </ligand>
</feature>
<dbReference type="GO" id="GO:0003723">
    <property type="term" value="F:RNA binding"/>
    <property type="evidence" value="ECO:0007669"/>
    <property type="project" value="UniProtKB-UniRule"/>
</dbReference>
<evidence type="ECO:0000256" key="9">
    <source>
        <dbReference type="ARBA" id="ARBA00042050"/>
    </source>
</evidence>
<evidence type="ECO:0000256" key="11">
    <source>
        <dbReference type="PROSITE-ProRule" id="PRU01023"/>
    </source>
</evidence>
<dbReference type="Proteomes" id="UP000663829">
    <property type="component" value="Unassembled WGS sequence"/>
</dbReference>
<accession>A0A814AAE3</accession>
<evidence type="ECO:0000256" key="1">
    <source>
        <dbReference type="ARBA" id="ARBA00004173"/>
    </source>
</evidence>
<evidence type="ECO:0000256" key="3">
    <source>
        <dbReference type="ARBA" id="ARBA00022603"/>
    </source>
</evidence>
<evidence type="ECO:0000256" key="5">
    <source>
        <dbReference type="ARBA" id="ARBA00022691"/>
    </source>
</evidence>
<protein>
    <recommendedName>
        <fullName evidence="9">NOL1/NOP2/Sun domain family member 4</fullName>
    </recommendedName>
</protein>
<dbReference type="GO" id="GO:0031167">
    <property type="term" value="P:rRNA methylation"/>
    <property type="evidence" value="ECO:0007669"/>
    <property type="project" value="TreeGrafter"/>
</dbReference>
<comment type="subcellular location">
    <subcellularLocation>
        <location evidence="1">Mitochondrion</location>
    </subcellularLocation>
</comment>
<dbReference type="InterPro" id="IPR029063">
    <property type="entry name" value="SAM-dependent_MTases_sf"/>
</dbReference>
<evidence type="ECO:0000256" key="4">
    <source>
        <dbReference type="ARBA" id="ARBA00022679"/>
    </source>
</evidence>
<dbReference type="Gene3D" id="6.20.240.40">
    <property type="match status" value="1"/>
</dbReference>
<proteinExistence type="inferred from homology"/>
<keyword evidence="16" id="KW-1185">Reference proteome</keyword>
<keyword evidence="2" id="KW-0698">rRNA processing</keyword>
<evidence type="ECO:0000256" key="7">
    <source>
        <dbReference type="ARBA" id="ARBA00022946"/>
    </source>
</evidence>
<evidence type="ECO:0000256" key="8">
    <source>
        <dbReference type="ARBA" id="ARBA00023128"/>
    </source>
</evidence>
<feature type="active site" description="Nucleophile" evidence="11">
    <location>
        <position position="404"/>
    </location>
</feature>
<dbReference type="Pfam" id="PF01189">
    <property type="entry name" value="Methyltr_RsmB-F"/>
    <property type="match status" value="1"/>
</dbReference>
<reference evidence="14" key="1">
    <citation type="submission" date="2021-02" db="EMBL/GenBank/DDBJ databases">
        <authorList>
            <person name="Nowell W R."/>
        </authorList>
    </citation>
    <scope>NUCLEOTIDE SEQUENCE</scope>
</reference>
<evidence type="ECO:0000313" key="15">
    <source>
        <dbReference type="EMBL" id="CAF3692400.1"/>
    </source>
</evidence>
<gene>
    <name evidence="14" type="ORF">GPM918_LOCUS9170</name>
    <name evidence="15" type="ORF">SRO942_LOCUS9166</name>
</gene>
<keyword evidence="7" id="KW-0809">Transit peptide</keyword>
<dbReference type="InterPro" id="IPR023267">
    <property type="entry name" value="RCMT"/>
</dbReference>
<evidence type="ECO:0000256" key="12">
    <source>
        <dbReference type="SAM" id="Coils"/>
    </source>
</evidence>
<dbReference type="PANTHER" id="PTHR22808:SF3">
    <property type="entry name" value="5-METHYLCYTOSINE RRNA METHYLTRANSFERASE NSUN4"/>
    <property type="match status" value="1"/>
</dbReference>
<dbReference type="EMBL" id="CAJNOQ010001675">
    <property type="protein sequence ID" value="CAF0911477.1"/>
    <property type="molecule type" value="Genomic_DNA"/>
</dbReference>
<keyword evidence="6 11" id="KW-0694">RNA-binding</keyword>
<dbReference type="AlphaFoldDB" id="A0A814AAE3"/>
<feature type="coiled-coil region" evidence="12">
    <location>
        <begin position="137"/>
        <end position="164"/>
    </location>
</feature>
<keyword evidence="8" id="KW-0496">Mitochondrion</keyword>
<dbReference type="GO" id="GO:0008173">
    <property type="term" value="F:RNA methyltransferase activity"/>
    <property type="evidence" value="ECO:0007669"/>
    <property type="project" value="InterPro"/>
</dbReference>
<dbReference type="FunFam" id="3.40.50.150:FF:000055">
    <property type="entry name" value="5-methylcytosine rRNA methyltransferase NSUN4"/>
    <property type="match status" value="1"/>
</dbReference>
<evidence type="ECO:0000313" key="16">
    <source>
        <dbReference type="Proteomes" id="UP000663829"/>
    </source>
</evidence>
<sequence length="478" mass="55598">MVKSLMISTSSYIFPLKKAIHNVQYSFVRYSRPFKKKWGFSTHHGSHSNEIALEYFDFAYPLIFHRHWPSIRLALLSTPKPIALINPYSVNENVKENLKVNGALDMLRFSNEKLINEHHQIQLKIAENDQEYKKRKMLEQQKLLENSENENVIIEDEKETIKQQNQIKQTDIDFEEDLLQFNQPEPALRLDEIYNQALEEQMKINIKGNVVPIIENDKEILIPPSLHAYAYPRSDVTKFEPSKIDQLGLLDYYCMDGACVLPVLALDVQPFQNVLDICAAPGGKALNIFFFCPYLNLTCNDLSYSRWKRLHEVFKLTLPKDVLEKVKFSKRDARAFGTDLPNTFDRVLVDVPCTTDRHALLTEFNIFSKRRIKERVDLPEYQRAILESAIKTCKPGGVIVYSTCSLAPAQNDGVVERAIENVYAKKRIKCQIISTKNIEKRYSYFFEFYQHSRYGTLVLPHISNNFGPLYFVKIRRIS</sequence>
<comment type="similarity">
    <text evidence="11">Belongs to the class I-like SAM-binding methyltransferase superfamily. RsmB/NOP family.</text>
</comment>
<evidence type="ECO:0000313" key="14">
    <source>
        <dbReference type="EMBL" id="CAF0911477.1"/>
    </source>
</evidence>
<keyword evidence="3 11" id="KW-0489">Methyltransferase</keyword>
<name>A0A814AAE3_9BILA</name>